<evidence type="ECO:0000256" key="5">
    <source>
        <dbReference type="ARBA" id="ARBA00012458"/>
    </source>
</evidence>
<dbReference type="GO" id="GO:0046654">
    <property type="term" value="P:tetrahydrofolate biosynthetic process"/>
    <property type="evidence" value="ECO:0007669"/>
    <property type="project" value="UniProtKB-UniPathway"/>
</dbReference>
<dbReference type="PROSITE" id="PS50972">
    <property type="entry name" value="PTERIN_BINDING"/>
    <property type="match status" value="1"/>
</dbReference>
<proteinExistence type="inferred from homology"/>
<comment type="similarity">
    <text evidence="4 12">Belongs to the DHPS family.</text>
</comment>
<dbReference type="Proteomes" id="UP000016960">
    <property type="component" value="Unassembled WGS sequence"/>
</dbReference>
<dbReference type="PATRIC" id="fig|582515.4.peg.2529"/>
<reference evidence="14 15" key="1">
    <citation type="submission" date="2013-05" db="EMBL/GenBank/DDBJ databases">
        <title>Draft genome sequence of Rubidibacter lacunae KORDI 51-2.</title>
        <authorList>
            <person name="Choi D.H."/>
            <person name="Noh J.H."/>
            <person name="Kwon K.-K."/>
            <person name="Lee J.-H."/>
            <person name="Ryu J.-Y."/>
        </authorList>
    </citation>
    <scope>NUCLEOTIDE SEQUENCE [LARGE SCALE GENOMIC DNA]</scope>
    <source>
        <strain evidence="14 15">KORDI 51-2</strain>
    </source>
</reference>
<evidence type="ECO:0000256" key="8">
    <source>
        <dbReference type="ARBA" id="ARBA00022723"/>
    </source>
</evidence>
<protein>
    <recommendedName>
        <fullName evidence="6 12">Dihydropteroate synthase</fullName>
        <shortName evidence="12">DHPS</shortName>
        <ecNumber evidence="5 12">2.5.1.15</ecNumber>
    </recommendedName>
    <alternativeName>
        <fullName evidence="11 12">Dihydropteroate pyrophosphorylase</fullName>
    </alternativeName>
</protein>
<dbReference type="STRING" id="582515.KR51_00022480"/>
<keyword evidence="7 12" id="KW-0808">Transferase</keyword>
<dbReference type="InterPro" id="IPR011005">
    <property type="entry name" value="Dihydropteroate_synth-like_sf"/>
</dbReference>
<dbReference type="GO" id="GO:0004156">
    <property type="term" value="F:dihydropteroate synthase activity"/>
    <property type="evidence" value="ECO:0007669"/>
    <property type="project" value="UniProtKB-EC"/>
</dbReference>
<accession>U5DNB2</accession>
<evidence type="ECO:0000256" key="10">
    <source>
        <dbReference type="ARBA" id="ARBA00022909"/>
    </source>
</evidence>
<dbReference type="PANTHER" id="PTHR20941:SF1">
    <property type="entry name" value="FOLIC ACID SYNTHESIS PROTEIN FOL1"/>
    <property type="match status" value="1"/>
</dbReference>
<dbReference type="SUPFAM" id="SSF51717">
    <property type="entry name" value="Dihydropteroate synthetase-like"/>
    <property type="match status" value="1"/>
</dbReference>
<evidence type="ECO:0000256" key="4">
    <source>
        <dbReference type="ARBA" id="ARBA00009503"/>
    </source>
</evidence>
<organism evidence="14 15">
    <name type="scientific">Rubidibacter lacunae KORDI 51-2</name>
    <dbReference type="NCBI Taxonomy" id="582515"/>
    <lineage>
        <taxon>Bacteria</taxon>
        <taxon>Bacillati</taxon>
        <taxon>Cyanobacteriota</taxon>
        <taxon>Cyanophyceae</taxon>
        <taxon>Oscillatoriophycideae</taxon>
        <taxon>Chroococcales</taxon>
        <taxon>Aphanothecaceae</taxon>
        <taxon>Rubidibacter</taxon>
    </lineage>
</organism>
<evidence type="ECO:0000256" key="2">
    <source>
        <dbReference type="ARBA" id="ARBA00001946"/>
    </source>
</evidence>
<feature type="domain" description="Pterin-binding" evidence="13">
    <location>
        <begin position="23"/>
        <end position="277"/>
    </location>
</feature>
<dbReference type="NCBIfam" id="TIGR01496">
    <property type="entry name" value="DHPS"/>
    <property type="match status" value="1"/>
</dbReference>
<comment type="catalytic activity">
    <reaction evidence="1">
        <text>(7,8-dihydropterin-6-yl)methyl diphosphate + 4-aminobenzoate = 7,8-dihydropteroate + diphosphate</text>
        <dbReference type="Rhea" id="RHEA:19949"/>
        <dbReference type="ChEBI" id="CHEBI:17836"/>
        <dbReference type="ChEBI" id="CHEBI:17839"/>
        <dbReference type="ChEBI" id="CHEBI:33019"/>
        <dbReference type="ChEBI" id="CHEBI:72950"/>
        <dbReference type="EC" id="2.5.1.15"/>
    </reaction>
</comment>
<evidence type="ECO:0000256" key="1">
    <source>
        <dbReference type="ARBA" id="ARBA00000012"/>
    </source>
</evidence>
<keyword evidence="9 12" id="KW-0460">Magnesium</keyword>
<dbReference type="CDD" id="cd00739">
    <property type="entry name" value="DHPS"/>
    <property type="match status" value="1"/>
</dbReference>
<dbReference type="InParanoid" id="U5DNB2"/>
<comment type="function">
    <text evidence="12">Catalyzes the condensation of para-aminobenzoate (pABA) with 6-hydroxymethyl-7,8-dihydropterin diphosphate (DHPt-PP) to form 7,8-dihydropteroate (H2Pte), the immediate precursor of folate derivatives.</text>
</comment>
<evidence type="ECO:0000256" key="9">
    <source>
        <dbReference type="ARBA" id="ARBA00022842"/>
    </source>
</evidence>
<dbReference type="FunFam" id="3.20.20.20:FF:000006">
    <property type="entry name" value="Dihydropteroate synthase"/>
    <property type="match status" value="1"/>
</dbReference>
<gene>
    <name evidence="14" type="ORF">KR51_00022480</name>
</gene>
<dbReference type="EC" id="2.5.1.15" evidence="5 12"/>
<dbReference type="EMBL" id="ASSJ01000053">
    <property type="protein sequence ID" value="ERN41185.1"/>
    <property type="molecule type" value="Genomic_DNA"/>
</dbReference>
<evidence type="ECO:0000313" key="14">
    <source>
        <dbReference type="EMBL" id="ERN41185.1"/>
    </source>
</evidence>
<dbReference type="InterPro" id="IPR045031">
    <property type="entry name" value="DHP_synth-like"/>
</dbReference>
<name>U5DNB2_9CHRO</name>
<evidence type="ECO:0000256" key="12">
    <source>
        <dbReference type="RuleBase" id="RU361205"/>
    </source>
</evidence>
<evidence type="ECO:0000256" key="6">
    <source>
        <dbReference type="ARBA" id="ARBA00016919"/>
    </source>
</evidence>
<evidence type="ECO:0000259" key="13">
    <source>
        <dbReference type="PROSITE" id="PS50972"/>
    </source>
</evidence>
<dbReference type="InterPro" id="IPR000489">
    <property type="entry name" value="Pterin-binding_dom"/>
</dbReference>
<dbReference type="eggNOG" id="COG0294">
    <property type="taxonomic scope" value="Bacteria"/>
</dbReference>
<dbReference type="Gene3D" id="3.20.20.20">
    <property type="entry name" value="Dihydropteroate synthase-like"/>
    <property type="match status" value="1"/>
</dbReference>
<comment type="pathway">
    <text evidence="3 12">Cofactor biosynthesis; tetrahydrofolate biosynthesis; 7,8-dihydrofolate from 2-amino-4-hydroxy-6-hydroxymethyl-7,8-dihydropteridine diphosphate and 4-aminobenzoate: step 1/2.</text>
</comment>
<evidence type="ECO:0000256" key="11">
    <source>
        <dbReference type="ARBA" id="ARBA00030193"/>
    </source>
</evidence>
<evidence type="ECO:0000313" key="15">
    <source>
        <dbReference type="Proteomes" id="UP000016960"/>
    </source>
</evidence>
<keyword evidence="10 12" id="KW-0289">Folate biosynthesis</keyword>
<dbReference type="PROSITE" id="PS00792">
    <property type="entry name" value="DHPS_1"/>
    <property type="match status" value="1"/>
</dbReference>
<dbReference type="GO" id="GO:0046656">
    <property type="term" value="P:folic acid biosynthetic process"/>
    <property type="evidence" value="ECO:0007669"/>
    <property type="project" value="UniProtKB-KW"/>
</dbReference>
<dbReference type="Pfam" id="PF00809">
    <property type="entry name" value="Pterin_bind"/>
    <property type="match status" value="1"/>
</dbReference>
<comment type="caution">
    <text evidence="14">The sequence shown here is derived from an EMBL/GenBank/DDBJ whole genome shotgun (WGS) entry which is preliminary data.</text>
</comment>
<dbReference type="AlphaFoldDB" id="U5DNB2"/>
<dbReference type="PANTHER" id="PTHR20941">
    <property type="entry name" value="FOLATE SYNTHESIS PROTEINS"/>
    <property type="match status" value="1"/>
</dbReference>
<dbReference type="GO" id="GO:0005829">
    <property type="term" value="C:cytosol"/>
    <property type="evidence" value="ECO:0007669"/>
    <property type="project" value="TreeGrafter"/>
</dbReference>
<dbReference type="GO" id="GO:0046872">
    <property type="term" value="F:metal ion binding"/>
    <property type="evidence" value="ECO:0007669"/>
    <property type="project" value="UniProtKB-KW"/>
</dbReference>
<dbReference type="FunCoup" id="U5DNB2">
    <property type="interactions" value="399"/>
</dbReference>
<dbReference type="UniPathway" id="UPA00077">
    <property type="reaction ID" value="UER00156"/>
</dbReference>
<dbReference type="PROSITE" id="PS00793">
    <property type="entry name" value="DHPS_2"/>
    <property type="match status" value="1"/>
</dbReference>
<keyword evidence="8 12" id="KW-0479">Metal-binding</keyword>
<comment type="cofactor">
    <cofactor evidence="2 12">
        <name>Mg(2+)</name>
        <dbReference type="ChEBI" id="CHEBI:18420"/>
    </cofactor>
</comment>
<sequence length="286" mass="30055">MAAMTSLPPLVLRDRPFAWGSRTYIMGVLNVTPDSFSDGGEFFNSDAAIAQASQTIAAGVDMVDVGGQSTRPGAEVVALQEELRRVVPIVAAIRAMSSVPISVDTTRAAVAEAAVAAGADLINDVSGATYDTEMLAVAARLHVPIALMHLRGTPATMQSQTDYEDLIGDILEFLRARRAAAIAAGIPPEHLIFDPGIGFAKTAEQNLELLRCIPKLRGLGAPVLVGVSRKSFIGKILNHPNPKDRAWGTAAACTAAIAGGVDILRVHDVAAMTDVARVADAIWRGR</sequence>
<dbReference type="InterPro" id="IPR006390">
    <property type="entry name" value="DHP_synth_dom"/>
</dbReference>
<evidence type="ECO:0000256" key="3">
    <source>
        <dbReference type="ARBA" id="ARBA00004763"/>
    </source>
</evidence>
<evidence type="ECO:0000256" key="7">
    <source>
        <dbReference type="ARBA" id="ARBA00022679"/>
    </source>
</evidence>
<keyword evidence="15" id="KW-1185">Reference proteome</keyword>